<evidence type="ECO:0000259" key="5">
    <source>
        <dbReference type="SMART" id="SM00575"/>
    </source>
</evidence>
<dbReference type="InterPro" id="IPR007527">
    <property type="entry name" value="Znf_SWIM"/>
</dbReference>
<accession>A0AAE0CJK1</accession>
<name>A0AAE0CJK1_9ROSI</name>
<keyword evidence="7" id="KW-1185">Reference proteome</keyword>
<keyword evidence="1" id="KW-0479">Metal-binding</keyword>
<feature type="domain" description="Zinc finger PMZ-type" evidence="5">
    <location>
        <begin position="169"/>
        <end position="196"/>
    </location>
</feature>
<dbReference type="AlphaFoldDB" id="A0AAE0CJK1"/>
<protein>
    <recommendedName>
        <fullName evidence="5">Zinc finger PMZ-type domain-containing protein</fullName>
    </recommendedName>
</protein>
<dbReference type="PANTHER" id="PTHR31973">
    <property type="entry name" value="POLYPROTEIN, PUTATIVE-RELATED"/>
    <property type="match status" value="1"/>
</dbReference>
<sequence length="279" mass="32015">MFVKDNTCNINGFHARLCEANTGTVSELLLPKLQVHGHSLKPKDIMVKIQVERGLHLLYSKAWRAKDHPKASFFGPPEESFKLLSAYCHRLEEVNPETSIAIKTNIANQFEYMFIAHATSLHGFCTAVCLVIAIDGTHFKEKYKVHLIDSVNFNVKDVNKDGLVNLSQKTCSCSKFEIDKLPWHHALAAIRYAKKKFLDYYGDYYKTTSWVEAYAESIFPVGYPSEWNIPEDVRSKVVLSPPFRGQDERPRKMRFKSTREHGNGKTRNYTICKKSGHNR</sequence>
<dbReference type="Pfam" id="PF04434">
    <property type="entry name" value="SWIM"/>
    <property type="match status" value="1"/>
</dbReference>
<evidence type="ECO:0000313" key="6">
    <source>
        <dbReference type="EMBL" id="KAK2653514.1"/>
    </source>
</evidence>
<dbReference type="SMART" id="SM00575">
    <property type="entry name" value="ZnF_PMZ"/>
    <property type="match status" value="1"/>
</dbReference>
<evidence type="ECO:0000313" key="7">
    <source>
        <dbReference type="Proteomes" id="UP001280121"/>
    </source>
</evidence>
<reference evidence="6" key="1">
    <citation type="journal article" date="2023" name="Plant J.">
        <title>Genome sequences and population genomics provide insights into the demographic history, inbreeding, and mutation load of two 'living fossil' tree species of Dipteronia.</title>
        <authorList>
            <person name="Feng Y."/>
            <person name="Comes H.P."/>
            <person name="Chen J."/>
            <person name="Zhu S."/>
            <person name="Lu R."/>
            <person name="Zhang X."/>
            <person name="Li P."/>
            <person name="Qiu J."/>
            <person name="Olsen K.M."/>
            <person name="Qiu Y."/>
        </authorList>
    </citation>
    <scope>NUCLEOTIDE SEQUENCE</scope>
    <source>
        <strain evidence="6">KIB01</strain>
    </source>
</reference>
<keyword evidence="3" id="KW-0862">Zinc</keyword>
<evidence type="ECO:0000256" key="4">
    <source>
        <dbReference type="SAM" id="MobiDB-lite"/>
    </source>
</evidence>
<gene>
    <name evidence="6" type="ORF">Ddye_013370</name>
</gene>
<proteinExistence type="predicted"/>
<dbReference type="InterPro" id="IPR006564">
    <property type="entry name" value="Znf_PMZ"/>
</dbReference>
<evidence type="ECO:0000256" key="2">
    <source>
        <dbReference type="ARBA" id="ARBA00022771"/>
    </source>
</evidence>
<comment type="caution">
    <text evidence="6">The sequence shown here is derived from an EMBL/GenBank/DDBJ whole genome shotgun (WGS) entry which is preliminary data.</text>
</comment>
<evidence type="ECO:0000256" key="3">
    <source>
        <dbReference type="ARBA" id="ARBA00022833"/>
    </source>
</evidence>
<evidence type="ECO:0000256" key="1">
    <source>
        <dbReference type="ARBA" id="ARBA00022723"/>
    </source>
</evidence>
<dbReference type="EMBL" id="JANJYI010000004">
    <property type="protein sequence ID" value="KAK2653514.1"/>
    <property type="molecule type" value="Genomic_DNA"/>
</dbReference>
<dbReference type="Proteomes" id="UP001280121">
    <property type="component" value="Unassembled WGS sequence"/>
</dbReference>
<dbReference type="GO" id="GO:0008270">
    <property type="term" value="F:zinc ion binding"/>
    <property type="evidence" value="ECO:0007669"/>
    <property type="project" value="UniProtKB-KW"/>
</dbReference>
<dbReference type="PANTHER" id="PTHR31973:SF195">
    <property type="entry name" value="MUDR FAMILY TRANSPOSASE"/>
    <property type="match status" value="1"/>
</dbReference>
<feature type="region of interest" description="Disordered" evidence="4">
    <location>
        <begin position="242"/>
        <end position="279"/>
    </location>
</feature>
<keyword evidence="2" id="KW-0863">Zinc-finger</keyword>
<organism evidence="6 7">
    <name type="scientific">Dipteronia dyeriana</name>
    <dbReference type="NCBI Taxonomy" id="168575"/>
    <lineage>
        <taxon>Eukaryota</taxon>
        <taxon>Viridiplantae</taxon>
        <taxon>Streptophyta</taxon>
        <taxon>Embryophyta</taxon>
        <taxon>Tracheophyta</taxon>
        <taxon>Spermatophyta</taxon>
        <taxon>Magnoliopsida</taxon>
        <taxon>eudicotyledons</taxon>
        <taxon>Gunneridae</taxon>
        <taxon>Pentapetalae</taxon>
        <taxon>rosids</taxon>
        <taxon>malvids</taxon>
        <taxon>Sapindales</taxon>
        <taxon>Sapindaceae</taxon>
        <taxon>Hippocastanoideae</taxon>
        <taxon>Acereae</taxon>
        <taxon>Dipteronia</taxon>
    </lineage>
</organism>